<dbReference type="FunFam" id="1.20.1250.20:FF:000013">
    <property type="entry name" value="MFS general substrate transporter"/>
    <property type="match status" value="1"/>
</dbReference>
<dbReference type="CDD" id="cd17327">
    <property type="entry name" value="MFS_FEN2_like"/>
    <property type="match status" value="1"/>
</dbReference>
<feature type="transmembrane region" description="Helical" evidence="7">
    <location>
        <begin position="298"/>
        <end position="323"/>
    </location>
</feature>
<protein>
    <submittedName>
        <fullName evidence="9">MFS general substrate transporter</fullName>
    </submittedName>
</protein>
<evidence type="ECO:0000259" key="8">
    <source>
        <dbReference type="PROSITE" id="PS50850"/>
    </source>
</evidence>
<feature type="transmembrane region" description="Helical" evidence="7">
    <location>
        <begin position="136"/>
        <end position="155"/>
    </location>
</feature>
<feature type="transmembrane region" description="Helical" evidence="7">
    <location>
        <begin position="195"/>
        <end position="216"/>
    </location>
</feature>
<evidence type="ECO:0000256" key="4">
    <source>
        <dbReference type="ARBA" id="ARBA00022989"/>
    </source>
</evidence>
<feature type="transmembrane region" description="Helical" evidence="7">
    <location>
        <begin position="456"/>
        <end position="477"/>
    </location>
</feature>
<dbReference type="InterPro" id="IPR011701">
    <property type="entry name" value="MFS"/>
</dbReference>
<keyword evidence="4 7" id="KW-1133">Transmembrane helix</keyword>
<feature type="transmembrane region" description="Helical" evidence="7">
    <location>
        <begin position="425"/>
        <end position="444"/>
    </location>
</feature>
<dbReference type="PANTHER" id="PTHR43791:SF24">
    <property type="entry name" value="NICOTINIC ACID PLASMA MEMBRANE TRANSPORTER"/>
    <property type="match status" value="1"/>
</dbReference>
<dbReference type="Proteomes" id="UP000308802">
    <property type="component" value="Unassembled WGS sequence"/>
</dbReference>
<dbReference type="SUPFAM" id="SSF103473">
    <property type="entry name" value="MFS general substrate transporter"/>
    <property type="match status" value="1"/>
</dbReference>
<dbReference type="InterPro" id="IPR020846">
    <property type="entry name" value="MFS_dom"/>
</dbReference>
<feature type="transmembrane region" description="Helical" evidence="7">
    <location>
        <begin position="161"/>
        <end position="183"/>
    </location>
</feature>
<keyword evidence="2" id="KW-0813">Transport</keyword>
<proteinExistence type="predicted"/>
<sequence length="512" mass="57302">MYRSLPPVRTFLAHHHHIPRSSNMSVDDQKKTLQDVSIADGSIDETLGESAYIDLKAQKKLLLKLDLYLAPIITLIFLCAYLDRSNIGNAQAAGMGDDLGLIGNQYGNAVTLFYVFYVAGEIPSTILMKKLRPNRMIPTLVFCWSVVLIGTGFMHNAQQLYASRLLLGLFESAMFPCLALYLSTFYMPQEQALRISYLFVSAALSGAFGGLFAFALLKMDGVQGLEGWRWLFIVEGCLSILIAFVVYFLLPNDFETARFLTQEDKELMRTRMAINARYNGAPEFDWKEVRKAFRDPKLYISCWCQFMADICSFGLSTFMPTIIRGFGYGTVETQLLTVPVYIWASIAYMIVSWMSDRFQKRAYFMVPGAFLTAVGYAVQLGVPQAQRGALYFSIFLIAPGIYIIVGLNAAWLLNNHAGYHKRATAVGTNQAFGNSAGVVVGQIFAKKVNGKYVTGLSVSLGAVLLALLGHIALWAYMRSQNKKREAMSEEEREREINAGKDGDYHPDYRYAL</sequence>
<evidence type="ECO:0000313" key="9">
    <source>
        <dbReference type="EMBL" id="THW73096.1"/>
    </source>
</evidence>
<comment type="caution">
    <text evidence="9">The sequence shown here is derived from an EMBL/GenBank/DDBJ whole genome shotgun (WGS) entry which is preliminary data.</text>
</comment>
<name>A0A4S9A2A7_AURPU</name>
<dbReference type="Gene3D" id="1.20.1250.20">
    <property type="entry name" value="MFS general substrate transporter like domains"/>
    <property type="match status" value="2"/>
</dbReference>
<dbReference type="FunFam" id="1.20.1250.20:FF:000018">
    <property type="entry name" value="MFS transporter permease"/>
    <property type="match status" value="1"/>
</dbReference>
<dbReference type="GO" id="GO:0016020">
    <property type="term" value="C:membrane"/>
    <property type="evidence" value="ECO:0007669"/>
    <property type="project" value="UniProtKB-SubCell"/>
</dbReference>
<feature type="transmembrane region" description="Helical" evidence="7">
    <location>
        <begin position="65"/>
        <end position="83"/>
    </location>
</feature>
<evidence type="ECO:0000313" key="10">
    <source>
        <dbReference type="Proteomes" id="UP000308802"/>
    </source>
</evidence>
<organism evidence="9 10">
    <name type="scientific">Aureobasidium pullulans</name>
    <name type="common">Black yeast</name>
    <name type="synonym">Pullularia pullulans</name>
    <dbReference type="NCBI Taxonomy" id="5580"/>
    <lineage>
        <taxon>Eukaryota</taxon>
        <taxon>Fungi</taxon>
        <taxon>Dikarya</taxon>
        <taxon>Ascomycota</taxon>
        <taxon>Pezizomycotina</taxon>
        <taxon>Dothideomycetes</taxon>
        <taxon>Dothideomycetidae</taxon>
        <taxon>Dothideales</taxon>
        <taxon>Saccotheciaceae</taxon>
        <taxon>Aureobasidium</taxon>
    </lineage>
</organism>
<feature type="domain" description="Major facilitator superfamily (MFS) profile" evidence="8">
    <location>
        <begin position="69"/>
        <end position="481"/>
    </location>
</feature>
<dbReference type="InterPro" id="IPR036259">
    <property type="entry name" value="MFS_trans_sf"/>
</dbReference>
<evidence type="ECO:0000256" key="1">
    <source>
        <dbReference type="ARBA" id="ARBA00004141"/>
    </source>
</evidence>
<dbReference type="GO" id="GO:0022857">
    <property type="term" value="F:transmembrane transporter activity"/>
    <property type="evidence" value="ECO:0007669"/>
    <property type="project" value="InterPro"/>
</dbReference>
<evidence type="ECO:0000256" key="2">
    <source>
        <dbReference type="ARBA" id="ARBA00022448"/>
    </source>
</evidence>
<feature type="transmembrane region" description="Helical" evidence="7">
    <location>
        <begin position="388"/>
        <end position="413"/>
    </location>
</feature>
<evidence type="ECO:0000256" key="6">
    <source>
        <dbReference type="SAM" id="MobiDB-lite"/>
    </source>
</evidence>
<feature type="transmembrane region" description="Helical" evidence="7">
    <location>
        <begin position="362"/>
        <end position="382"/>
    </location>
</feature>
<dbReference type="EMBL" id="QZAO01000191">
    <property type="protein sequence ID" value="THW73096.1"/>
    <property type="molecule type" value="Genomic_DNA"/>
</dbReference>
<feature type="region of interest" description="Disordered" evidence="6">
    <location>
        <begin position="486"/>
        <end position="512"/>
    </location>
</feature>
<feature type="transmembrane region" description="Helical" evidence="7">
    <location>
        <begin position="103"/>
        <end position="124"/>
    </location>
</feature>
<evidence type="ECO:0000256" key="7">
    <source>
        <dbReference type="SAM" id="Phobius"/>
    </source>
</evidence>
<keyword evidence="3 7" id="KW-0812">Transmembrane</keyword>
<dbReference type="PROSITE" id="PS50850">
    <property type="entry name" value="MFS"/>
    <property type="match status" value="1"/>
</dbReference>
<comment type="subcellular location">
    <subcellularLocation>
        <location evidence="1">Membrane</location>
        <topology evidence="1">Multi-pass membrane protein</topology>
    </subcellularLocation>
</comment>
<dbReference type="PANTHER" id="PTHR43791">
    <property type="entry name" value="PERMEASE-RELATED"/>
    <property type="match status" value="1"/>
</dbReference>
<evidence type="ECO:0000256" key="5">
    <source>
        <dbReference type="ARBA" id="ARBA00023136"/>
    </source>
</evidence>
<keyword evidence="5 7" id="KW-0472">Membrane</keyword>
<dbReference type="AlphaFoldDB" id="A0A4S9A2A7"/>
<feature type="transmembrane region" description="Helical" evidence="7">
    <location>
        <begin position="228"/>
        <end position="250"/>
    </location>
</feature>
<dbReference type="Pfam" id="PF07690">
    <property type="entry name" value="MFS_1"/>
    <property type="match status" value="1"/>
</dbReference>
<reference evidence="9 10" key="1">
    <citation type="submission" date="2018-10" db="EMBL/GenBank/DDBJ databases">
        <title>Fifty Aureobasidium pullulans genomes reveal a recombining polyextremotolerant generalist.</title>
        <authorList>
            <person name="Gostincar C."/>
            <person name="Turk M."/>
            <person name="Zajc J."/>
            <person name="Gunde-Cimerman N."/>
        </authorList>
    </citation>
    <scope>NUCLEOTIDE SEQUENCE [LARGE SCALE GENOMIC DNA]</scope>
    <source>
        <strain evidence="9 10">EXF-10659</strain>
    </source>
</reference>
<feature type="transmembrane region" description="Helical" evidence="7">
    <location>
        <begin position="335"/>
        <end position="355"/>
    </location>
</feature>
<gene>
    <name evidence="9" type="ORF">D6D19_05944</name>
</gene>
<accession>A0A4S9A2A7</accession>
<evidence type="ECO:0000256" key="3">
    <source>
        <dbReference type="ARBA" id="ARBA00022692"/>
    </source>
</evidence>